<reference evidence="1" key="1">
    <citation type="submission" date="2021-01" db="EMBL/GenBank/DDBJ databases">
        <title>Whole genome shotgun sequence of Spirilliplanes yamanashiensis NBRC 15828.</title>
        <authorList>
            <person name="Komaki H."/>
            <person name="Tamura T."/>
        </authorList>
    </citation>
    <scope>NUCLEOTIDE SEQUENCE</scope>
    <source>
        <strain evidence="1">NBRC 15828</strain>
    </source>
</reference>
<dbReference type="EMBL" id="BOOY01000014">
    <property type="protein sequence ID" value="GIJ02723.1"/>
    <property type="molecule type" value="Genomic_DNA"/>
</dbReference>
<keyword evidence="2" id="KW-1185">Reference proteome</keyword>
<evidence type="ECO:0000313" key="2">
    <source>
        <dbReference type="Proteomes" id="UP000652013"/>
    </source>
</evidence>
<name>A0A8J3Y7I7_9ACTN</name>
<dbReference type="Proteomes" id="UP000652013">
    <property type="component" value="Unassembled WGS sequence"/>
</dbReference>
<dbReference type="AlphaFoldDB" id="A0A8J3Y7I7"/>
<accession>A0A8J3Y7I7</accession>
<proteinExistence type="predicted"/>
<dbReference type="RefSeq" id="WP_203938016.1">
    <property type="nucleotide sequence ID" value="NZ_BAAAGJ010000009.1"/>
</dbReference>
<gene>
    <name evidence="1" type="ORF">Sya03_20750</name>
</gene>
<sequence>MAAPETPYEAVLHAARDVDKLDCALDAEMLGAALLGSVYAVADQDRATAVREFVGRFLSATDRRHTPAASTIREVFAALVPEAPGAGDVRHGDQDPGWVSQLGRVRLTGSWAYGDVYGDQTSYLATFAYDDAEAGGPEHAVVALVDHNIGITKDVFVGPAQGVVERVREMCADDELTWFRDEDPGRLREAVSRHLEVTDDLTELPAESSVATDRALVGARLAVLPAPDPLVPVADQAEPTAAELDTLLRDFLASPEARDAGLDTPDDASLRFCLSLVVDHAASLPDPDPLRFSPAVAEFFLLDWVHRRAVLDMDDAAMLPRVTRAWAAYAARRRDLPPAAAAMTDRTIEAMIPRFVELYTSGEKRSPATAAVAQLIAEGVDPNDTDAINAWLDANRDRLNDD</sequence>
<comment type="caution">
    <text evidence="1">The sequence shown here is derived from an EMBL/GenBank/DDBJ whole genome shotgun (WGS) entry which is preliminary data.</text>
</comment>
<organism evidence="1 2">
    <name type="scientific">Spirilliplanes yamanashiensis</name>
    <dbReference type="NCBI Taxonomy" id="42233"/>
    <lineage>
        <taxon>Bacteria</taxon>
        <taxon>Bacillati</taxon>
        <taxon>Actinomycetota</taxon>
        <taxon>Actinomycetes</taxon>
        <taxon>Micromonosporales</taxon>
        <taxon>Micromonosporaceae</taxon>
        <taxon>Spirilliplanes</taxon>
    </lineage>
</organism>
<evidence type="ECO:0000313" key="1">
    <source>
        <dbReference type="EMBL" id="GIJ02723.1"/>
    </source>
</evidence>
<protein>
    <submittedName>
        <fullName evidence="1">Uncharacterized protein</fullName>
    </submittedName>
</protein>